<sequence length="916" mass="100312">MSSSGSPVGYLFADIEGSTERWERNPAHMQIAIARLDSLIEEAVTRHDGLIRDRAGDGLFATFSSGNPLQCALDLQLEVQRTDWSEVGGLALRMGVHSGEDDGSGQVDRVVANRAARIMSSGWGGQIVVSRTAAERYRAPDGAALVDHGACRFKGIAEPLHLAALVHPDLQRNEFPPLRTLLADGPGGQGVSGPIFGRTRELTDVSGKLDASRTATLVGPGGNGKTRVAQQIAAERSQHQLVCFASFETVAEGAEPLNILALALRLQLHVGGKPKEQIVEYLRDKYMLLVLDNAETMAGKAEFVAELLRECPRLSVLVTSREPLGFPGELPLFLNGFAPPDDASLQNGSSPALQLFVHEARQRDAAFNVDAAQFPAFKEICRIVDGSPLALRLTAQWSLLLSLEEILERIESSVGFLSPENARDQRQTLRGVFDGSWRLLNPDQQRALARLSIFSNSFNTVAAADAAGVDVRVLFELERKGLIVKSSLGRFAMHVMVREYARGKLDPAAESIVRRQHAHYFLHEVRTNMLGRSSEARVAMLEQLRLDFLEVRAAWLHAVKSAEHALISDCIEACCYFLYTRSLFREAVELFSADVADAGLKTHFAAVRANFLVHQGDTEGVAAAASWVLSSQGGAELPRAHAHHAMANLAHMRGEFEQANTHYEEAFAIRDRVGDLRGCCYASVSLSALHLLFTKIDTARSHVKRGYRLARQVGDPFGMMAAHLYAGDLAAFEQRTRDAQENYEMSLRLEESLLHLQFRAVLHRRLGTLFALREDMKSALSHHQEAYDLSREVGDRRTNAHAAIEVGNDLRLLGEWVAAKQVLLRGIRQSTLLGMQPCLSRGLLELAQVELALGSFSIARRLLSVLEAADLGDMAATRDALIAQLDGGAPATFAPVTVQDLLKELLAEAEVDSLRL</sequence>
<dbReference type="OrthoDB" id="4473689at2"/>
<gene>
    <name evidence="2" type="ORF">ATE48_17015</name>
</gene>
<dbReference type="EMBL" id="CP013244">
    <property type="protein sequence ID" value="ANP47488.1"/>
    <property type="molecule type" value="Genomic_DNA"/>
</dbReference>
<dbReference type="KEGG" id="cbot:ATE48_17015"/>
<dbReference type="Gene3D" id="3.40.50.300">
    <property type="entry name" value="P-loop containing nucleotide triphosphate hydrolases"/>
    <property type="match status" value="1"/>
</dbReference>
<dbReference type="Gene3D" id="3.30.70.1230">
    <property type="entry name" value="Nucleotide cyclase"/>
    <property type="match status" value="1"/>
</dbReference>
<dbReference type="InParanoid" id="A0A1B1ALN1"/>
<name>A0A1B1ALN1_9PROT</name>
<dbReference type="Gene3D" id="1.25.40.10">
    <property type="entry name" value="Tetratricopeptide repeat domain"/>
    <property type="match status" value="2"/>
</dbReference>
<dbReference type="InterPro" id="IPR001054">
    <property type="entry name" value="A/G_cyclase"/>
</dbReference>
<dbReference type="GO" id="GO:0009190">
    <property type="term" value="P:cyclic nucleotide biosynthetic process"/>
    <property type="evidence" value="ECO:0007669"/>
    <property type="project" value="InterPro"/>
</dbReference>
<dbReference type="SUPFAM" id="SSF52540">
    <property type="entry name" value="P-loop containing nucleoside triphosphate hydrolases"/>
    <property type="match status" value="1"/>
</dbReference>
<dbReference type="InterPro" id="IPR019734">
    <property type="entry name" value="TPR_rpt"/>
</dbReference>
<protein>
    <recommendedName>
        <fullName evidence="1">Guanylate cyclase domain-containing protein</fullName>
    </recommendedName>
</protein>
<dbReference type="SUPFAM" id="SSF55073">
    <property type="entry name" value="Nucleotide cyclase"/>
    <property type="match status" value="1"/>
</dbReference>
<evidence type="ECO:0000313" key="2">
    <source>
        <dbReference type="EMBL" id="ANP47488.1"/>
    </source>
</evidence>
<dbReference type="SMART" id="SM00028">
    <property type="entry name" value="TPR"/>
    <property type="match status" value="3"/>
</dbReference>
<dbReference type="PROSITE" id="PS50125">
    <property type="entry name" value="GUANYLATE_CYCLASE_2"/>
    <property type="match status" value="1"/>
</dbReference>
<dbReference type="InterPro" id="IPR029787">
    <property type="entry name" value="Nucleotide_cyclase"/>
</dbReference>
<dbReference type="PANTHER" id="PTHR47691:SF3">
    <property type="entry name" value="HTH-TYPE TRANSCRIPTIONAL REGULATOR RV0890C-RELATED"/>
    <property type="match status" value="1"/>
</dbReference>
<evidence type="ECO:0000313" key="3">
    <source>
        <dbReference type="Proteomes" id="UP000092498"/>
    </source>
</evidence>
<dbReference type="RefSeq" id="WP_066773670.1">
    <property type="nucleotide sequence ID" value="NZ_CP013244.1"/>
</dbReference>
<dbReference type="GO" id="GO:0035556">
    <property type="term" value="P:intracellular signal transduction"/>
    <property type="evidence" value="ECO:0007669"/>
    <property type="project" value="InterPro"/>
</dbReference>
<reference evidence="2 3" key="1">
    <citation type="submission" date="2015-11" db="EMBL/GenBank/DDBJ databases">
        <title>Whole-Genome Sequence of Candidatus Oderbacter manganicum from the National Park Lower Oder Valley, Germany.</title>
        <authorList>
            <person name="Braun B."/>
            <person name="Liere K."/>
            <person name="Szewzyk U."/>
        </authorList>
    </citation>
    <scope>NUCLEOTIDE SEQUENCE [LARGE SCALE GENOMIC DNA]</scope>
    <source>
        <strain evidence="2 3">OTSz_A_272</strain>
    </source>
</reference>
<dbReference type="Proteomes" id="UP000092498">
    <property type="component" value="Chromosome"/>
</dbReference>
<dbReference type="AlphaFoldDB" id="A0A1B1ALN1"/>
<proteinExistence type="predicted"/>
<dbReference type="STRING" id="1759059.ATE48_17015"/>
<feature type="domain" description="Guanylate cyclase" evidence="1">
    <location>
        <begin position="9"/>
        <end position="99"/>
    </location>
</feature>
<dbReference type="InterPro" id="IPR011990">
    <property type="entry name" value="TPR-like_helical_dom_sf"/>
</dbReference>
<dbReference type="SUPFAM" id="SSF48452">
    <property type="entry name" value="TPR-like"/>
    <property type="match status" value="1"/>
</dbReference>
<dbReference type="GO" id="GO:0004016">
    <property type="term" value="F:adenylate cyclase activity"/>
    <property type="evidence" value="ECO:0007669"/>
    <property type="project" value="UniProtKB-ARBA"/>
</dbReference>
<evidence type="ECO:0000259" key="1">
    <source>
        <dbReference type="PROSITE" id="PS50125"/>
    </source>
</evidence>
<keyword evidence="3" id="KW-1185">Reference proteome</keyword>
<dbReference type="InterPro" id="IPR027417">
    <property type="entry name" value="P-loop_NTPase"/>
</dbReference>
<dbReference type="PANTHER" id="PTHR47691">
    <property type="entry name" value="REGULATOR-RELATED"/>
    <property type="match status" value="1"/>
</dbReference>
<organism evidence="2 3">
    <name type="scientific">Candidatus Viadribacter manganicus</name>
    <dbReference type="NCBI Taxonomy" id="1759059"/>
    <lineage>
        <taxon>Bacteria</taxon>
        <taxon>Pseudomonadati</taxon>
        <taxon>Pseudomonadota</taxon>
        <taxon>Alphaproteobacteria</taxon>
        <taxon>Hyphomonadales</taxon>
        <taxon>Hyphomonadaceae</taxon>
        <taxon>Candidatus Viadribacter</taxon>
    </lineage>
</organism>
<dbReference type="CDD" id="cd07302">
    <property type="entry name" value="CHD"/>
    <property type="match status" value="1"/>
</dbReference>
<accession>A0A1B1ALN1</accession>